<dbReference type="InterPro" id="IPR026015">
    <property type="entry name" value="ATP_synth_OSCP/delta_N_sf"/>
</dbReference>
<proteinExistence type="inferred from homology"/>
<keyword evidence="3 8" id="KW-0375">Hydrogen ion transport</keyword>
<evidence type="ECO:0000256" key="4">
    <source>
        <dbReference type="ARBA" id="ARBA00023065"/>
    </source>
</evidence>
<keyword evidence="8" id="KW-1003">Cell membrane</keyword>
<accession>A0AAW4WYU7</accession>
<sequence>MINEAANRYSRGLFALGKERERLIDFKETLEEFWQVLEENEDLRNVVFHQRILPKEKKRVMEKIFTDELNQDVLNFLYILIEKRREYHLKSIINEFKQLVDQEEKILDVEVTSAVELNEKLKEKLQAKLDQILDYNIRIFNVVDQSIIAGLKIKVGDYIIDGSLLYDLKRLQQKIESIPVSKLGVN</sequence>
<dbReference type="GO" id="GO:0046933">
    <property type="term" value="F:proton-transporting ATP synthase activity, rotational mechanism"/>
    <property type="evidence" value="ECO:0007669"/>
    <property type="project" value="UniProtKB-UniRule"/>
</dbReference>
<dbReference type="NCBIfam" id="TIGR01145">
    <property type="entry name" value="ATP_synt_delta"/>
    <property type="match status" value="1"/>
</dbReference>
<dbReference type="AlphaFoldDB" id="A0AAW4WYU7"/>
<evidence type="ECO:0000256" key="7">
    <source>
        <dbReference type="ARBA" id="ARBA00023310"/>
    </source>
</evidence>
<evidence type="ECO:0000256" key="1">
    <source>
        <dbReference type="ARBA" id="ARBA00004370"/>
    </source>
</evidence>
<dbReference type="GO" id="GO:0045259">
    <property type="term" value="C:proton-transporting ATP synthase complex"/>
    <property type="evidence" value="ECO:0007669"/>
    <property type="project" value="UniProtKB-KW"/>
</dbReference>
<comment type="subcellular location">
    <subcellularLocation>
        <location evidence="8">Cell membrane</location>
        <topology evidence="8">Peripheral membrane protein</topology>
    </subcellularLocation>
    <subcellularLocation>
        <location evidence="1">Membrane</location>
    </subcellularLocation>
</comment>
<evidence type="ECO:0000313" key="9">
    <source>
        <dbReference type="EMBL" id="MCC3144887.1"/>
    </source>
</evidence>
<gene>
    <name evidence="8 9" type="primary">atpH</name>
    <name evidence="9" type="ORF">LJ207_06085</name>
</gene>
<organism evidence="9 10">
    <name type="scientific">Halanaerobium polyolivorans</name>
    <dbReference type="NCBI Taxonomy" id="2886943"/>
    <lineage>
        <taxon>Bacteria</taxon>
        <taxon>Bacillati</taxon>
        <taxon>Bacillota</taxon>
        <taxon>Clostridia</taxon>
        <taxon>Halanaerobiales</taxon>
        <taxon>Halanaerobiaceae</taxon>
        <taxon>Halanaerobium</taxon>
    </lineage>
</organism>
<evidence type="ECO:0000256" key="8">
    <source>
        <dbReference type="HAMAP-Rule" id="MF_01416"/>
    </source>
</evidence>
<dbReference type="InterPro" id="IPR020781">
    <property type="entry name" value="ATPase_OSCP/d_CS"/>
</dbReference>
<evidence type="ECO:0000256" key="2">
    <source>
        <dbReference type="ARBA" id="ARBA00022448"/>
    </source>
</evidence>
<name>A0AAW4WYU7_9FIRM</name>
<keyword evidence="7 8" id="KW-0066">ATP synthesis</keyword>
<dbReference type="RefSeq" id="WP_229345168.1">
    <property type="nucleotide sequence ID" value="NZ_JAJFAT010000007.1"/>
</dbReference>
<comment type="function">
    <text evidence="8">This protein is part of the stalk that links CF(0) to CF(1). It either transmits conformational changes from CF(0) to CF(1) or is implicated in proton conduction.</text>
</comment>
<reference evidence="9 10" key="1">
    <citation type="submission" date="2021-10" db="EMBL/GenBank/DDBJ databases">
        <authorList>
            <person name="Grouzdev D.S."/>
            <person name="Pantiukh K.S."/>
            <person name="Krutkina M.S."/>
        </authorList>
    </citation>
    <scope>NUCLEOTIDE SEQUENCE [LARGE SCALE GENOMIC DNA]</scope>
    <source>
        <strain evidence="9 10">Z-7514</strain>
    </source>
</reference>
<dbReference type="Gene3D" id="1.10.520.20">
    <property type="entry name" value="N-terminal domain of the delta subunit of the F1F0-ATP synthase"/>
    <property type="match status" value="1"/>
</dbReference>
<protein>
    <recommendedName>
        <fullName evidence="8">ATP synthase subunit delta</fullName>
    </recommendedName>
    <alternativeName>
        <fullName evidence="8">ATP synthase F(1) sector subunit delta</fullName>
    </alternativeName>
    <alternativeName>
        <fullName evidence="8">F-type ATPase subunit delta</fullName>
        <shortName evidence="8">F-ATPase subunit delta</shortName>
    </alternativeName>
</protein>
<dbReference type="PANTHER" id="PTHR11910">
    <property type="entry name" value="ATP SYNTHASE DELTA CHAIN"/>
    <property type="match status" value="1"/>
</dbReference>
<comment type="function">
    <text evidence="8">F(1)F(0) ATP synthase produces ATP from ADP in the presence of a proton or sodium gradient. F-type ATPases consist of two structural domains, F(1) containing the extramembraneous catalytic core and F(0) containing the membrane proton channel, linked together by a central stalk and a peripheral stalk. During catalysis, ATP synthesis in the catalytic domain of F(1) is coupled via a rotary mechanism of the central stalk subunits to proton translocation.</text>
</comment>
<keyword evidence="10" id="KW-1185">Reference proteome</keyword>
<dbReference type="PROSITE" id="PS00389">
    <property type="entry name" value="ATPASE_DELTA"/>
    <property type="match status" value="1"/>
</dbReference>
<keyword evidence="6 8" id="KW-0139">CF(1)</keyword>
<evidence type="ECO:0000256" key="5">
    <source>
        <dbReference type="ARBA" id="ARBA00023136"/>
    </source>
</evidence>
<evidence type="ECO:0000256" key="3">
    <source>
        <dbReference type="ARBA" id="ARBA00022781"/>
    </source>
</evidence>
<keyword evidence="2 8" id="KW-0813">Transport</keyword>
<comment type="similarity">
    <text evidence="8">Belongs to the ATPase delta chain family.</text>
</comment>
<dbReference type="Pfam" id="PF00213">
    <property type="entry name" value="OSCP"/>
    <property type="match status" value="1"/>
</dbReference>
<dbReference type="GO" id="GO:0005886">
    <property type="term" value="C:plasma membrane"/>
    <property type="evidence" value="ECO:0007669"/>
    <property type="project" value="UniProtKB-SubCell"/>
</dbReference>
<dbReference type="HAMAP" id="MF_01416">
    <property type="entry name" value="ATP_synth_delta_bact"/>
    <property type="match status" value="1"/>
</dbReference>
<dbReference type="EMBL" id="JAJFAT010000007">
    <property type="protein sequence ID" value="MCC3144887.1"/>
    <property type="molecule type" value="Genomic_DNA"/>
</dbReference>
<keyword evidence="4 8" id="KW-0406">Ion transport</keyword>
<dbReference type="PRINTS" id="PR00125">
    <property type="entry name" value="ATPASEDELTA"/>
</dbReference>
<comment type="caution">
    <text evidence="9">The sequence shown here is derived from an EMBL/GenBank/DDBJ whole genome shotgun (WGS) entry which is preliminary data.</text>
</comment>
<keyword evidence="5 8" id="KW-0472">Membrane</keyword>
<dbReference type="SUPFAM" id="SSF47928">
    <property type="entry name" value="N-terminal domain of the delta subunit of the F1F0-ATP synthase"/>
    <property type="match status" value="1"/>
</dbReference>
<evidence type="ECO:0000313" key="10">
    <source>
        <dbReference type="Proteomes" id="UP001199296"/>
    </source>
</evidence>
<dbReference type="InterPro" id="IPR000711">
    <property type="entry name" value="ATPase_OSCP/dsu"/>
</dbReference>
<evidence type="ECO:0000256" key="6">
    <source>
        <dbReference type="ARBA" id="ARBA00023196"/>
    </source>
</evidence>
<dbReference type="Proteomes" id="UP001199296">
    <property type="component" value="Unassembled WGS sequence"/>
</dbReference>